<keyword evidence="2" id="KW-0472">Membrane</keyword>
<feature type="compositionally biased region" description="Basic and acidic residues" evidence="1">
    <location>
        <begin position="19"/>
        <end position="28"/>
    </location>
</feature>
<sequence length="124" mass="13678">MPPQTQKRFTFGYTKKASAHSESHDLEKQASPQRITYEETEISQKSSEPLEIPFRSFIKPYSKSYGSCKVTLAIVSAALLLILMIVALLFCGVVQEAKEHAISESTGEVAQQYTVSPTTSAGYL</sequence>
<dbReference type="AlphaFoldDB" id="A0A286UQZ1"/>
<name>A0A286UQZ1_9AGAM</name>
<proteinExistence type="predicted"/>
<comment type="caution">
    <text evidence="3">The sequence shown here is derived from an EMBL/GenBank/DDBJ whole genome shotgun (WGS) entry which is preliminary data.</text>
</comment>
<evidence type="ECO:0000256" key="1">
    <source>
        <dbReference type="SAM" id="MobiDB-lite"/>
    </source>
</evidence>
<keyword evidence="4" id="KW-1185">Reference proteome</keyword>
<evidence type="ECO:0000256" key="2">
    <source>
        <dbReference type="SAM" id="Phobius"/>
    </source>
</evidence>
<evidence type="ECO:0000313" key="4">
    <source>
        <dbReference type="Proteomes" id="UP000217199"/>
    </source>
</evidence>
<evidence type="ECO:0000313" key="3">
    <source>
        <dbReference type="EMBL" id="PAV21895.1"/>
    </source>
</evidence>
<keyword evidence="2" id="KW-0812">Transmembrane</keyword>
<accession>A0A286UQZ1</accession>
<protein>
    <submittedName>
        <fullName evidence="3">Uncharacterized protein</fullName>
    </submittedName>
</protein>
<feature type="transmembrane region" description="Helical" evidence="2">
    <location>
        <begin position="70"/>
        <end position="94"/>
    </location>
</feature>
<dbReference type="InParanoid" id="A0A286UQZ1"/>
<feature type="region of interest" description="Disordered" evidence="1">
    <location>
        <begin position="1"/>
        <end position="42"/>
    </location>
</feature>
<keyword evidence="2" id="KW-1133">Transmembrane helix</keyword>
<dbReference type="Proteomes" id="UP000217199">
    <property type="component" value="Unassembled WGS sequence"/>
</dbReference>
<dbReference type="EMBL" id="NBII01000002">
    <property type="protein sequence ID" value="PAV21895.1"/>
    <property type="molecule type" value="Genomic_DNA"/>
</dbReference>
<organism evidence="3 4">
    <name type="scientific">Pyrrhoderma noxium</name>
    <dbReference type="NCBI Taxonomy" id="2282107"/>
    <lineage>
        <taxon>Eukaryota</taxon>
        <taxon>Fungi</taxon>
        <taxon>Dikarya</taxon>
        <taxon>Basidiomycota</taxon>
        <taxon>Agaricomycotina</taxon>
        <taxon>Agaricomycetes</taxon>
        <taxon>Hymenochaetales</taxon>
        <taxon>Hymenochaetaceae</taxon>
        <taxon>Pyrrhoderma</taxon>
    </lineage>
</organism>
<gene>
    <name evidence="3" type="ORF">PNOK_0185200</name>
</gene>
<reference evidence="3 4" key="1">
    <citation type="journal article" date="2017" name="Mol. Ecol.">
        <title>Comparative and population genomic landscape of Phellinus noxius: A hypervariable fungus causing root rot in trees.</title>
        <authorList>
            <person name="Chung C.L."/>
            <person name="Lee T.J."/>
            <person name="Akiba M."/>
            <person name="Lee H.H."/>
            <person name="Kuo T.H."/>
            <person name="Liu D."/>
            <person name="Ke H.M."/>
            <person name="Yokoi T."/>
            <person name="Roa M.B."/>
            <person name="Lu M.J."/>
            <person name="Chang Y.Y."/>
            <person name="Ann P.J."/>
            <person name="Tsai J.N."/>
            <person name="Chen C.Y."/>
            <person name="Tzean S.S."/>
            <person name="Ota Y."/>
            <person name="Hattori T."/>
            <person name="Sahashi N."/>
            <person name="Liou R.F."/>
            <person name="Kikuchi T."/>
            <person name="Tsai I.J."/>
        </authorList>
    </citation>
    <scope>NUCLEOTIDE SEQUENCE [LARGE SCALE GENOMIC DNA]</scope>
    <source>
        <strain evidence="3 4">FFPRI411160</strain>
    </source>
</reference>